<proteinExistence type="predicted"/>
<reference evidence="5" key="1">
    <citation type="journal article" date="2014" name="Front. Microbiol.">
        <title>High frequency of phylogenetically diverse reductive dehalogenase-homologous genes in deep subseafloor sedimentary metagenomes.</title>
        <authorList>
            <person name="Kawai M."/>
            <person name="Futagami T."/>
            <person name="Toyoda A."/>
            <person name="Takaki Y."/>
            <person name="Nishi S."/>
            <person name="Hori S."/>
            <person name="Arai W."/>
            <person name="Tsubouchi T."/>
            <person name="Morono Y."/>
            <person name="Uchiyama I."/>
            <person name="Ito T."/>
            <person name="Fujiyama A."/>
            <person name="Inagaki F."/>
            <person name="Takami H."/>
        </authorList>
    </citation>
    <scope>NUCLEOTIDE SEQUENCE</scope>
    <source>
        <strain evidence="5">Expedition CK06-06</strain>
    </source>
</reference>
<dbReference type="SMART" id="SM00738">
    <property type="entry name" value="NGN"/>
    <property type="match status" value="1"/>
</dbReference>
<dbReference type="EMBL" id="BARS01044922">
    <property type="protein sequence ID" value="GAG40862.1"/>
    <property type="molecule type" value="Genomic_DNA"/>
</dbReference>
<dbReference type="PANTHER" id="PTHR30265">
    <property type="entry name" value="RHO-INTERACTING TRANSCRIPTION TERMINATION FACTOR NUSG"/>
    <property type="match status" value="1"/>
</dbReference>
<evidence type="ECO:0000259" key="4">
    <source>
        <dbReference type="SMART" id="SM00738"/>
    </source>
</evidence>
<keyword evidence="2" id="KW-0805">Transcription regulation</keyword>
<gene>
    <name evidence="5" type="ORF">S01H1_67797</name>
</gene>
<feature type="domain" description="NusG-like N-terminal" evidence="4">
    <location>
        <begin position="16"/>
        <end position="111"/>
    </location>
</feature>
<evidence type="ECO:0000256" key="3">
    <source>
        <dbReference type="ARBA" id="ARBA00023163"/>
    </source>
</evidence>
<dbReference type="Gene3D" id="3.30.70.940">
    <property type="entry name" value="NusG, N-terminal domain"/>
    <property type="match status" value="1"/>
</dbReference>
<name>X0Y0F4_9ZZZZ</name>
<keyword evidence="1" id="KW-0889">Transcription antitermination</keyword>
<dbReference type="SUPFAM" id="SSF50104">
    <property type="entry name" value="Translation proteins SH3-like domain"/>
    <property type="match status" value="1"/>
</dbReference>
<organism evidence="5">
    <name type="scientific">marine sediment metagenome</name>
    <dbReference type="NCBI Taxonomy" id="412755"/>
    <lineage>
        <taxon>unclassified sequences</taxon>
        <taxon>metagenomes</taxon>
        <taxon>ecological metagenomes</taxon>
    </lineage>
</organism>
<dbReference type="InterPro" id="IPR043425">
    <property type="entry name" value="NusG-like"/>
</dbReference>
<dbReference type="CDD" id="cd09895">
    <property type="entry name" value="NGN_SP_UpxY"/>
    <property type="match status" value="1"/>
</dbReference>
<dbReference type="SUPFAM" id="SSF82679">
    <property type="entry name" value="N-utilization substance G protein NusG, N-terminal domain"/>
    <property type="match status" value="1"/>
</dbReference>
<accession>X0Y0F4</accession>
<evidence type="ECO:0000256" key="1">
    <source>
        <dbReference type="ARBA" id="ARBA00022814"/>
    </source>
</evidence>
<keyword evidence="3" id="KW-0804">Transcription</keyword>
<protein>
    <recommendedName>
        <fullName evidence="4">NusG-like N-terminal domain-containing protein</fullName>
    </recommendedName>
</protein>
<dbReference type="AlphaFoldDB" id="X0Y0F4"/>
<evidence type="ECO:0000313" key="5">
    <source>
        <dbReference type="EMBL" id="GAG40862.1"/>
    </source>
</evidence>
<dbReference type="InterPro" id="IPR036735">
    <property type="entry name" value="NGN_dom_sf"/>
</dbReference>
<feature type="non-terminal residue" evidence="5">
    <location>
        <position position="1"/>
    </location>
</feature>
<evidence type="ECO:0000256" key="2">
    <source>
        <dbReference type="ARBA" id="ARBA00023015"/>
    </source>
</evidence>
<dbReference type="InterPro" id="IPR006645">
    <property type="entry name" value="NGN-like_dom"/>
</dbReference>
<dbReference type="GO" id="GO:0031564">
    <property type="term" value="P:transcription antitermination"/>
    <property type="evidence" value="ECO:0007669"/>
    <property type="project" value="UniProtKB-KW"/>
</dbReference>
<comment type="caution">
    <text evidence="5">The sequence shown here is derived from an EMBL/GenBank/DDBJ whole genome shotgun (WGS) entry which is preliminary data.</text>
</comment>
<dbReference type="GO" id="GO:0006354">
    <property type="term" value="P:DNA-templated transcription elongation"/>
    <property type="evidence" value="ECO:0007669"/>
    <property type="project" value="InterPro"/>
</dbReference>
<dbReference type="InterPro" id="IPR008991">
    <property type="entry name" value="Translation_prot_SH3-like_sf"/>
</dbReference>
<dbReference type="PANTHER" id="PTHR30265:SF4">
    <property type="entry name" value="KOW MOTIF FAMILY PROTEIN, EXPRESSED"/>
    <property type="match status" value="1"/>
</dbReference>
<dbReference type="Pfam" id="PF02357">
    <property type="entry name" value="NusG"/>
    <property type="match status" value="1"/>
</dbReference>
<sequence>NPPALFPPDADLAALGGEWWVAHVKARQEKALARNLARSSVAYFLPMYEVRRESRGRSWRATLPLFPGYVFFCGDEDDRLGALKTARIARIIDVPDQRRLIGELTAIRRLTESGMSVDPYPSLATGRRCRVRSGPLRDVEGAVARRKGATRFVVEVSILGQGAAVEIDGDLLEPID</sequence>